<proteinExistence type="predicted"/>
<keyword evidence="3" id="KW-0812">Transmembrane</keyword>
<dbReference type="SMART" id="SM01208">
    <property type="entry name" value="G5"/>
    <property type="match status" value="1"/>
</dbReference>
<gene>
    <name evidence="5" type="ORF">SAMN02745975_01188</name>
</gene>
<feature type="domain" description="G5" evidence="4">
    <location>
        <begin position="377"/>
        <end position="456"/>
    </location>
</feature>
<keyword evidence="6" id="KW-1185">Reference proteome</keyword>
<dbReference type="Gene3D" id="2.20.230.10">
    <property type="entry name" value="Resuscitation-promoting factor rpfb"/>
    <property type="match status" value="1"/>
</dbReference>
<dbReference type="Proteomes" id="UP000184536">
    <property type="component" value="Unassembled WGS sequence"/>
</dbReference>
<accession>A0A1M6G640</accession>
<dbReference type="InterPro" id="IPR052913">
    <property type="entry name" value="Glycopeptide_resist_protein"/>
</dbReference>
<dbReference type="Pfam" id="PF07501">
    <property type="entry name" value="G5"/>
    <property type="match status" value="1"/>
</dbReference>
<evidence type="ECO:0000259" key="4">
    <source>
        <dbReference type="PROSITE" id="PS51109"/>
    </source>
</evidence>
<dbReference type="Pfam" id="PF12229">
    <property type="entry name" value="PG_binding_4"/>
    <property type="match status" value="1"/>
</dbReference>
<dbReference type="InterPro" id="IPR007391">
    <property type="entry name" value="Vancomycin_resist_VanW"/>
</dbReference>
<dbReference type="PANTHER" id="PTHR35788">
    <property type="entry name" value="EXPORTED PROTEIN-RELATED"/>
    <property type="match status" value="1"/>
</dbReference>
<name>A0A1M6G640_9FIRM</name>
<dbReference type="InterPro" id="IPR011098">
    <property type="entry name" value="G5_dom"/>
</dbReference>
<dbReference type="PROSITE" id="PS51109">
    <property type="entry name" value="G5"/>
    <property type="match status" value="1"/>
</dbReference>
<feature type="compositionally biased region" description="Polar residues" evidence="2">
    <location>
        <begin position="459"/>
        <end position="479"/>
    </location>
</feature>
<dbReference type="InterPro" id="IPR022029">
    <property type="entry name" value="YoaR-like_PG-bd"/>
</dbReference>
<organism evidence="5 6">
    <name type="scientific">Geosporobacter subterraneus DSM 17957</name>
    <dbReference type="NCBI Taxonomy" id="1121919"/>
    <lineage>
        <taxon>Bacteria</taxon>
        <taxon>Bacillati</taxon>
        <taxon>Bacillota</taxon>
        <taxon>Clostridia</taxon>
        <taxon>Peptostreptococcales</taxon>
        <taxon>Thermotaleaceae</taxon>
        <taxon>Geosporobacter</taxon>
    </lineage>
</organism>
<dbReference type="Pfam" id="PF04294">
    <property type="entry name" value="VanW"/>
    <property type="match status" value="1"/>
</dbReference>
<keyword evidence="1" id="KW-0732">Signal</keyword>
<dbReference type="PANTHER" id="PTHR35788:SF1">
    <property type="entry name" value="EXPORTED PROTEIN"/>
    <property type="match status" value="1"/>
</dbReference>
<sequence>MMDAKAANNTKQKNFVAGIIIVLLSFLVSTTGITFFLIHRDTIYNGVTIENIDMGGLSIAEAGKKVQNHFEDSVVQKKILLKYGDKVWNFSAEDMGYNLNYTKAVNEAYNIGREGNYFERLQKIISLYRSPENVALTPVYDQEKIEKQLSEIKKNIDKPAKNAIIKRENGKFIITPEVTGLHMNLERAKSSILDAVRDQKDISEIAIDLPVEIQSPKITSESLSYINDLLGVYTTQFNAVNKNRSQNIILSSNAINGTVLMPNDVFSFNDRVGPRSRDRGYLDAPVIFKGELVEGLGGGVCQVSSTIYNSVLMSNLKIVERVNHSIPSTYVPKGLDATVSYGVLDFKFQNTLSQPIYIESNVHGNQLTIKIYGLKTDNRVVKIETKETEFVKRGTEIKQDPHLLQGMQRVEQEGRDGYKITTYRIVYENGVEVERSVVSKDYYRPQKQIIIKGTKKPQPISTIKQEATSTETNNMEPVQ</sequence>
<reference evidence="6" key="1">
    <citation type="submission" date="2016-11" db="EMBL/GenBank/DDBJ databases">
        <authorList>
            <person name="Varghese N."/>
            <person name="Submissions S."/>
        </authorList>
    </citation>
    <scope>NUCLEOTIDE SEQUENCE [LARGE SCALE GENOMIC DNA]</scope>
    <source>
        <strain evidence="6">DSM 17957</strain>
    </source>
</reference>
<dbReference type="EMBL" id="FQZV01000013">
    <property type="protein sequence ID" value="SHJ05448.1"/>
    <property type="molecule type" value="Genomic_DNA"/>
</dbReference>
<protein>
    <submittedName>
        <fullName evidence="5">G5 domain-containing protein</fullName>
    </submittedName>
</protein>
<feature type="transmembrane region" description="Helical" evidence="3">
    <location>
        <begin position="15"/>
        <end position="38"/>
    </location>
</feature>
<keyword evidence="3" id="KW-1133">Transmembrane helix</keyword>
<dbReference type="OrthoDB" id="9797191at2"/>
<evidence type="ECO:0000256" key="1">
    <source>
        <dbReference type="ARBA" id="ARBA00022729"/>
    </source>
</evidence>
<evidence type="ECO:0000313" key="6">
    <source>
        <dbReference type="Proteomes" id="UP000184536"/>
    </source>
</evidence>
<dbReference type="STRING" id="1121919.SAMN02745975_01188"/>
<evidence type="ECO:0000256" key="3">
    <source>
        <dbReference type="SAM" id="Phobius"/>
    </source>
</evidence>
<keyword evidence="3" id="KW-0472">Membrane</keyword>
<feature type="region of interest" description="Disordered" evidence="2">
    <location>
        <begin position="458"/>
        <end position="479"/>
    </location>
</feature>
<evidence type="ECO:0000256" key="2">
    <source>
        <dbReference type="SAM" id="MobiDB-lite"/>
    </source>
</evidence>
<evidence type="ECO:0000313" key="5">
    <source>
        <dbReference type="EMBL" id="SHJ05448.1"/>
    </source>
</evidence>
<dbReference type="AlphaFoldDB" id="A0A1M6G640"/>